<dbReference type="EMBL" id="CALNXI010000421">
    <property type="protein sequence ID" value="CAH3026769.1"/>
    <property type="molecule type" value="Genomic_DNA"/>
</dbReference>
<dbReference type="SMART" id="SM00020">
    <property type="entry name" value="Tryp_SPc"/>
    <property type="match status" value="1"/>
</dbReference>
<dbReference type="InterPro" id="IPR018114">
    <property type="entry name" value="TRYPSIN_HIS"/>
</dbReference>
<dbReference type="InterPro" id="IPR009003">
    <property type="entry name" value="Peptidase_S1_PA"/>
</dbReference>
<protein>
    <recommendedName>
        <fullName evidence="3">Peptidase S1 domain-containing protein</fullName>
    </recommendedName>
</protein>
<dbReference type="InterPro" id="IPR001254">
    <property type="entry name" value="Trypsin_dom"/>
</dbReference>
<feature type="chain" id="PRO_5045628505" description="Peptidase S1 domain-containing protein" evidence="2">
    <location>
        <begin position="23"/>
        <end position="262"/>
    </location>
</feature>
<reference evidence="4 5" key="1">
    <citation type="submission" date="2022-05" db="EMBL/GenBank/DDBJ databases">
        <authorList>
            <consortium name="Genoscope - CEA"/>
            <person name="William W."/>
        </authorList>
    </citation>
    <scope>NUCLEOTIDE SEQUENCE [LARGE SCALE GENOMIC DNA]</scope>
</reference>
<dbReference type="CDD" id="cd00190">
    <property type="entry name" value="Tryp_SPc"/>
    <property type="match status" value="1"/>
</dbReference>
<dbReference type="PANTHER" id="PTHR24252:SF7">
    <property type="entry name" value="HYALIN"/>
    <property type="match status" value="1"/>
</dbReference>
<dbReference type="Gene3D" id="2.40.10.10">
    <property type="entry name" value="Trypsin-like serine proteases"/>
    <property type="match status" value="1"/>
</dbReference>
<evidence type="ECO:0000259" key="3">
    <source>
        <dbReference type="PROSITE" id="PS50240"/>
    </source>
</evidence>
<accession>A0ABN8MDM7</accession>
<keyword evidence="2" id="KW-0732">Signal</keyword>
<dbReference type="PRINTS" id="PR00722">
    <property type="entry name" value="CHYMOTRYPSIN"/>
</dbReference>
<feature type="domain" description="Peptidase S1" evidence="3">
    <location>
        <begin position="58"/>
        <end position="262"/>
    </location>
</feature>
<evidence type="ECO:0000256" key="1">
    <source>
        <dbReference type="ARBA" id="ARBA00023157"/>
    </source>
</evidence>
<keyword evidence="1" id="KW-1015">Disulfide bond</keyword>
<dbReference type="PANTHER" id="PTHR24252">
    <property type="entry name" value="ACROSIN-RELATED"/>
    <property type="match status" value="1"/>
</dbReference>
<dbReference type="Proteomes" id="UP001159427">
    <property type="component" value="Unassembled WGS sequence"/>
</dbReference>
<organism evidence="4 5">
    <name type="scientific">Porites evermanni</name>
    <dbReference type="NCBI Taxonomy" id="104178"/>
    <lineage>
        <taxon>Eukaryota</taxon>
        <taxon>Metazoa</taxon>
        <taxon>Cnidaria</taxon>
        <taxon>Anthozoa</taxon>
        <taxon>Hexacorallia</taxon>
        <taxon>Scleractinia</taxon>
        <taxon>Fungiina</taxon>
        <taxon>Poritidae</taxon>
        <taxon>Porites</taxon>
    </lineage>
</organism>
<dbReference type="InterPro" id="IPR043504">
    <property type="entry name" value="Peptidase_S1_PA_chymotrypsin"/>
</dbReference>
<feature type="signal peptide" evidence="2">
    <location>
        <begin position="1"/>
        <end position="22"/>
    </location>
</feature>
<evidence type="ECO:0000313" key="5">
    <source>
        <dbReference type="Proteomes" id="UP001159427"/>
    </source>
</evidence>
<comment type="caution">
    <text evidence="4">The sequence shown here is derived from an EMBL/GenBank/DDBJ whole genome shotgun (WGS) entry which is preliminary data.</text>
</comment>
<evidence type="ECO:0000256" key="2">
    <source>
        <dbReference type="SAM" id="SignalP"/>
    </source>
</evidence>
<dbReference type="SUPFAM" id="SSF50494">
    <property type="entry name" value="Trypsin-like serine proteases"/>
    <property type="match status" value="1"/>
</dbReference>
<keyword evidence="5" id="KW-1185">Reference proteome</keyword>
<name>A0ABN8MDM7_9CNID</name>
<evidence type="ECO:0000313" key="4">
    <source>
        <dbReference type="EMBL" id="CAH3026769.1"/>
    </source>
</evidence>
<dbReference type="Pfam" id="PF00089">
    <property type="entry name" value="Trypsin"/>
    <property type="match status" value="1"/>
</dbReference>
<sequence>MVSKIWFTAFLLLKAVIHFSEAQEAPEVEGPEIEGPENGTSAFFNLPGCGVRPFRGLVIGGVNATANSWPWIISLRIGGLHSCGGSLIRPNWVLTAAHCLFYPIISEYRVVVGAHSLSGSTPVQEVFTVKRIITHPDFSLNTLQNDIALVELNGNVTLSMKVNLACLPPQGSRIPPGRLCVITGWGRTTPSGPSADILQQATLPVGSQSDCSIRNGAIVPIDERSMLCAGGQGTSGGCNVREVDTRKYQALDTLLIDRPNFN</sequence>
<dbReference type="InterPro" id="IPR001314">
    <property type="entry name" value="Peptidase_S1A"/>
</dbReference>
<dbReference type="PROSITE" id="PS50240">
    <property type="entry name" value="TRYPSIN_DOM"/>
    <property type="match status" value="1"/>
</dbReference>
<dbReference type="PROSITE" id="PS00134">
    <property type="entry name" value="TRYPSIN_HIS"/>
    <property type="match status" value="1"/>
</dbReference>
<proteinExistence type="predicted"/>
<gene>
    <name evidence="4" type="ORF">PEVE_00029916</name>
</gene>